<evidence type="ECO:0000256" key="1">
    <source>
        <dbReference type="SAM" id="MobiDB-lite"/>
    </source>
</evidence>
<dbReference type="Proteomes" id="UP000825729">
    <property type="component" value="Unassembled WGS sequence"/>
</dbReference>
<accession>A0AAV7FDB4</accession>
<feature type="compositionally biased region" description="Low complexity" evidence="1">
    <location>
        <begin position="485"/>
        <end position="496"/>
    </location>
</feature>
<dbReference type="AlphaFoldDB" id="A0AAV7FDB4"/>
<organism evidence="2 3">
    <name type="scientific">Aristolochia fimbriata</name>
    <name type="common">White veined hardy Dutchman's pipe vine</name>
    <dbReference type="NCBI Taxonomy" id="158543"/>
    <lineage>
        <taxon>Eukaryota</taxon>
        <taxon>Viridiplantae</taxon>
        <taxon>Streptophyta</taxon>
        <taxon>Embryophyta</taxon>
        <taxon>Tracheophyta</taxon>
        <taxon>Spermatophyta</taxon>
        <taxon>Magnoliopsida</taxon>
        <taxon>Magnoliidae</taxon>
        <taxon>Piperales</taxon>
        <taxon>Aristolochiaceae</taxon>
        <taxon>Aristolochia</taxon>
    </lineage>
</organism>
<gene>
    <name evidence="2" type="ORF">H6P81_003319</name>
</gene>
<evidence type="ECO:0008006" key="4">
    <source>
        <dbReference type="Google" id="ProtNLM"/>
    </source>
</evidence>
<name>A0AAV7FDB4_ARIFI</name>
<feature type="region of interest" description="Disordered" evidence="1">
    <location>
        <begin position="351"/>
        <end position="587"/>
    </location>
</feature>
<feature type="region of interest" description="Disordered" evidence="1">
    <location>
        <begin position="1"/>
        <end position="57"/>
    </location>
</feature>
<protein>
    <recommendedName>
        <fullName evidence="4">DUF4283 domain-containing protein</fullName>
    </recommendedName>
</protein>
<proteinExistence type="predicted"/>
<evidence type="ECO:0000313" key="2">
    <source>
        <dbReference type="EMBL" id="KAG9458811.1"/>
    </source>
</evidence>
<feature type="compositionally biased region" description="Polar residues" evidence="1">
    <location>
        <begin position="38"/>
        <end position="48"/>
    </location>
</feature>
<feature type="compositionally biased region" description="Basic and acidic residues" evidence="1">
    <location>
        <begin position="577"/>
        <end position="587"/>
    </location>
</feature>
<comment type="caution">
    <text evidence="2">The sequence shown here is derived from an EMBL/GenBank/DDBJ whole genome shotgun (WGS) entry which is preliminary data.</text>
</comment>
<feature type="compositionally biased region" description="Pro residues" evidence="1">
    <location>
        <begin position="466"/>
        <end position="484"/>
    </location>
</feature>
<feature type="compositionally biased region" description="Polar residues" evidence="1">
    <location>
        <begin position="13"/>
        <end position="23"/>
    </location>
</feature>
<reference evidence="2 3" key="1">
    <citation type="submission" date="2021-07" db="EMBL/GenBank/DDBJ databases">
        <title>The Aristolochia fimbriata genome: insights into angiosperm evolution, floral development and chemical biosynthesis.</title>
        <authorList>
            <person name="Jiao Y."/>
        </authorList>
    </citation>
    <scope>NUCLEOTIDE SEQUENCE [LARGE SCALE GENOMIC DNA]</scope>
    <source>
        <strain evidence="2">IBCAS-2021</strain>
        <tissue evidence="2">Leaf</tissue>
    </source>
</reference>
<feature type="compositionally biased region" description="Polar residues" evidence="1">
    <location>
        <begin position="508"/>
        <end position="518"/>
    </location>
</feature>
<evidence type="ECO:0000313" key="3">
    <source>
        <dbReference type="Proteomes" id="UP000825729"/>
    </source>
</evidence>
<feature type="compositionally biased region" description="Polar residues" evidence="1">
    <location>
        <begin position="539"/>
        <end position="559"/>
    </location>
</feature>
<dbReference type="EMBL" id="JAINDJ010000002">
    <property type="protein sequence ID" value="KAG9458811.1"/>
    <property type="molecule type" value="Genomic_DNA"/>
</dbReference>
<keyword evidence="3" id="KW-1185">Reference proteome</keyword>
<feature type="compositionally biased region" description="Low complexity" evidence="1">
    <location>
        <begin position="369"/>
        <end position="378"/>
    </location>
</feature>
<sequence>MALESDLGGEGATSLNVRSTASTVREEIFEGSGKKRTTNGGSDEQQWQEVRKGNRRKGGRALKSKLFRFGESTMQIDETRDFRNEKPYRGMKLMTMKGDKKSYIRVPAGIVSDFLHILKALNREGGGTSGRELWSEGTQFLLGLNGARRPICRITQIRAGRILARIHFPLRAEDFGWDEIRGAMEFVLGRPSKDEDKAWEPPQPLAANLPSARNPTKEEILFSHAAWDKGAAALRRGVVLKSEDETEQVQVLEKGREASMKCYPYEKWRQRSGVGCSATWVRLTGFPLELWSQTFLESIFREIGEFLRLDEATVTARRMDYARALIRLKYPIEAKVSRVARVGTQTFTLAFTEEKGGAQDEPEGEDNTTESNSVSSTEFKTEPDIIPRVELLTESSELHSESTRSEPSLNRWQGGACSKQLQSPSLKPVLPDKPRITSQRLYSEVCKHPSPSAPSPSAERDLPSSSSPPTPRPNSPPSPCPPSSPTASESIHSVSPVHPPDPHSPTHLSSQGSRQFSFSPEIGDNITPISQHPFKNYTRKTNTQQKISSRESPCSTRSMASVGREQGRWESMWTPPPRREDRRESRP</sequence>